<dbReference type="Proteomes" id="UP000189701">
    <property type="component" value="Unplaced"/>
</dbReference>
<dbReference type="Pfam" id="PF14223">
    <property type="entry name" value="Retrotran_gag_2"/>
    <property type="match status" value="1"/>
</dbReference>
<dbReference type="OrthoDB" id="1302458at2759"/>
<reference evidence="2" key="2">
    <citation type="submission" date="2025-08" db="UniProtKB">
        <authorList>
            <consortium name="RefSeq"/>
        </authorList>
    </citation>
    <scope>IDENTIFICATION</scope>
    <source>
        <tissue evidence="2">Leaf</tissue>
    </source>
</reference>
<dbReference type="PANTHER" id="PTHR34676">
    <property type="entry name" value="DUF4219 DOMAIN-CONTAINING PROTEIN-RELATED"/>
    <property type="match status" value="1"/>
</dbReference>
<organism evidence="1 2">
    <name type="scientific">Nicotiana sylvestris</name>
    <name type="common">Wood tobacco</name>
    <name type="synonym">South American tobacco</name>
    <dbReference type="NCBI Taxonomy" id="4096"/>
    <lineage>
        <taxon>Eukaryota</taxon>
        <taxon>Viridiplantae</taxon>
        <taxon>Streptophyta</taxon>
        <taxon>Embryophyta</taxon>
        <taxon>Tracheophyta</taxon>
        <taxon>Spermatophyta</taxon>
        <taxon>Magnoliopsida</taxon>
        <taxon>eudicotyledons</taxon>
        <taxon>Gunneridae</taxon>
        <taxon>Pentapetalae</taxon>
        <taxon>asterids</taxon>
        <taxon>lamiids</taxon>
        <taxon>Solanales</taxon>
        <taxon>Solanaceae</taxon>
        <taxon>Nicotianoideae</taxon>
        <taxon>Nicotianeae</taxon>
        <taxon>Nicotiana</taxon>
    </lineage>
</organism>
<dbReference type="RefSeq" id="XP_009782280.1">
    <property type="nucleotide sequence ID" value="XM_009783978.1"/>
</dbReference>
<reference evidence="1" key="1">
    <citation type="journal article" date="2013" name="Genome Biol.">
        <title>Reference genomes and transcriptomes of Nicotiana sylvestris and Nicotiana tomentosiformis.</title>
        <authorList>
            <person name="Sierro N."/>
            <person name="Battey J.N."/>
            <person name="Ouadi S."/>
            <person name="Bovet L."/>
            <person name="Goepfert S."/>
            <person name="Bakaher N."/>
            <person name="Peitsch M.C."/>
            <person name="Ivanov N.V."/>
        </authorList>
    </citation>
    <scope>NUCLEOTIDE SEQUENCE [LARGE SCALE GENOMIC DNA]</scope>
</reference>
<evidence type="ECO:0000313" key="2">
    <source>
        <dbReference type="RefSeq" id="XP_009782280.1"/>
    </source>
</evidence>
<proteinExistence type="predicted"/>
<protein>
    <submittedName>
        <fullName evidence="2">Uncharacterized protein LOC104231053</fullName>
    </submittedName>
</protein>
<sequence length="121" mass="13620">MAEDCELWDIICDGTYVPIKVLDEFPFAMKKTSKEYTEADKKAAEKNLRVKKILVCGMGPKEYAIISTYDTAKEIWEALQTAHEGTTEVKQFKDKPNTGDSSMMVVEGDETGYDSTFSLMV</sequence>
<accession>A0A1U7X719</accession>
<name>A0A1U7X719_NICSY</name>
<dbReference type="PANTHER" id="PTHR34676:SF8">
    <property type="entry name" value="TRANSMEMBRANE PROTEIN"/>
    <property type="match status" value="1"/>
</dbReference>
<dbReference type="AlphaFoldDB" id="A0A1U7X719"/>
<evidence type="ECO:0000313" key="1">
    <source>
        <dbReference type="Proteomes" id="UP000189701"/>
    </source>
</evidence>
<keyword evidence="1" id="KW-1185">Reference proteome</keyword>
<gene>
    <name evidence="2" type="primary">LOC104231053</name>
</gene>